<evidence type="ECO:0000256" key="2">
    <source>
        <dbReference type="ARBA" id="ARBA00022676"/>
    </source>
</evidence>
<evidence type="ECO:0000256" key="1">
    <source>
        <dbReference type="ARBA" id="ARBA00006739"/>
    </source>
</evidence>
<dbReference type="CDD" id="cd00761">
    <property type="entry name" value="Glyco_tranf_GTA_type"/>
    <property type="match status" value="1"/>
</dbReference>
<feature type="domain" description="Glycosyltransferase 2-like" evidence="5">
    <location>
        <begin position="412"/>
        <end position="584"/>
    </location>
</feature>
<dbReference type="Proteomes" id="UP000630805">
    <property type="component" value="Unassembled WGS sequence"/>
</dbReference>
<dbReference type="EMBL" id="JABXWT010000011">
    <property type="protein sequence ID" value="NVO57336.1"/>
    <property type="molecule type" value="Genomic_DNA"/>
</dbReference>
<dbReference type="PANTHER" id="PTHR43179">
    <property type="entry name" value="RHAMNOSYLTRANSFERASE WBBL"/>
    <property type="match status" value="1"/>
</dbReference>
<feature type="transmembrane region" description="Helical" evidence="4">
    <location>
        <begin position="705"/>
        <end position="725"/>
    </location>
</feature>
<accession>A0ABX2PVF2</accession>
<feature type="domain" description="Glycosyltransferase subfamily 4-like N-terminal" evidence="6">
    <location>
        <begin position="56"/>
        <end position="176"/>
    </location>
</feature>
<dbReference type="PANTHER" id="PTHR43179:SF12">
    <property type="entry name" value="GALACTOFURANOSYLTRANSFERASE GLFT2"/>
    <property type="match status" value="1"/>
</dbReference>
<proteinExistence type="inferred from homology"/>
<reference evidence="7 8" key="1">
    <citation type="submission" date="2020-06" db="EMBL/GenBank/DDBJ databases">
        <authorList>
            <person name="Cao W.R."/>
        </authorList>
    </citation>
    <scope>NUCLEOTIDE SEQUENCE [LARGE SCALE GENOMIC DNA]</scope>
    <source>
        <strain evidence="7 8">B1Z28</strain>
    </source>
</reference>
<evidence type="ECO:0000259" key="5">
    <source>
        <dbReference type="Pfam" id="PF00535"/>
    </source>
</evidence>
<dbReference type="InterPro" id="IPR001173">
    <property type="entry name" value="Glyco_trans_2-like"/>
</dbReference>
<feature type="transmembrane region" description="Helical" evidence="4">
    <location>
        <begin position="999"/>
        <end position="1022"/>
    </location>
</feature>
<dbReference type="Pfam" id="PF13579">
    <property type="entry name" value="Glyco_trans_4_4"/>
    <property type="match status" value="1"/>
</dbReference>
<keyword evidence="8" id="KW-1185">Reference proteome</keyword>
<comment type="caution">
    <text evidence="7">The sequence shown here is derived from an EMBL/GenBank/DDBJ whole genome shotgun (WGS) entry which is preliminary data.</text>
</comment>
<evidence type="ECO:0000259" key="6">
    <source>
        <dbReference type="Pfam" id="PF13579"/>
    </source>
</evidence>
<dbReference type="SUPFAM" id="SSF53756">
    <property type="entry name" value="UDP-Glycosyltransferase/glycogen phosphorylase"/>
    <property type="match status" value="1"/>
</dbReference>
<dbReference type="RefSeq" id="WP_176866390.1">
    <property type="nucleotide sequence ID" value="NZ_JABXWT010000011.1"/>
</dbReference>
<keyword evidence="4" id="KW-0812">Transmembrane</keyword>
<keyword evidence="4" id="KW-0472">Membrane</keyword>
<feature type="transmembrane region" description="Helical" evidence="4">
    <location>
        <begin position="658"/>
        <end position="685"/>
    </location>
</feature>
<dbReference type="InterPro" id="IPR028098">
    <property type="entry name" value="Glyco_trans_4-like_N"/>
</dbReference>
<keyword evidence="4" id="KW-1133">Transmembrane helix</keyword>
<evidence type="ECO:0000313" key="7">
    <source>
        <dbReference type="EMBL" id="NVO57336.1"/>
    </source>
</evidence>
<sequence>MATVRNSETGRVCEPFRSKIRILYLAHDLDDAAIWRRVDTLRMGGADVSVAGFRRRSSALPETAMELGQTHNGRMMQRALTVLRQRLKLRATFKDLPAPDTILCRNLEMLALAAPLKRMMWSNHPVRLVYEVLDIHRLMVGQSFKAKTMRAVERRLCRHVDTVIVSSPAFQREHFDAYQQCDAPVHLVENKVVTVDLEPSGSRERRHAIAENNPLQIGWFGILRCQFSLHCLDAQTRARPGRFRVVLRGIPALDEMPEFHRVVESNPDLVFDGPYSYPSDLKAIYGDVDLAWLVDRYDKGQNSDWLLPNRLYESGLNRVPPIALAGTETARRLSDLGTGLILDTADEAAVIDMFDRLTPAAMDRLRSVQNAVPDDVWRTTPNEARNLVDAITGKSVSLISAPCDMSRAAVLIVVPTLNEAPHIADVIDGLVGFFQRQKILGAPVRLVIADGGSNDGTQDIVRDRIAALPDFDIRLMDNPARLQSAALNAACDLHGEGMDWLIRMDAHARYPEDYADILLEEASRTGAASVVVSMHAVGTTQIQRAIALTQNSRLGNGGAAHRRGGSEQFVDHGHHALMRLDAFRFVGGYDAGFAHNEDAELDMRLTQSGYRIWMTSRTRLEYLPRNSISALFWQYFNFGAGRARTMLKHRQRPRLRQLAMISIAPMLVSVVLAPLFLLFALPVLMWISACLTGGAALALSCRDPMALWGGPIAAVMHLGWSTGFWRQLLKRPARAGGIPEPQFIARETAFPVDQIAVGICTYRRASLFDTLGTLELQNLPDGTRLTIIVVDNDDGPSARGLVDRFANGSRHDVVYRFAPCGNISIARNAALEEAEQRGLRAFAFIDDDELAPPNWLNTLVTRLFETDAEVVVGPVRAVYGPDAPVWMRSLRIHDTNPERTQDGRPIVGHSCNVIMDLGSQTLAGRRFDLARGVSGGEDTAFFQEAMEDGARLAFAPCATVEEPVAPERATISWLVKRRFRMGQTHGSLLRNRRGFKARLLMLPLAFAKVFYCIVFALLNAPFTARRNSNLLRGALHLGTIAALIGFREVAVYGAPRDKARAG</sequence>
<organism evidence="7 8">
    <name type="scientific">Ruegeria haliotis</name>
    <dbReference type="NCBI Taxonomy" id="2747601"/>
    <lineage>
        <taxon>Bacteria</taxon>
        <taxon>Pseudomonadati</taxon>
        <taxon>Pseudomonadota</taxon>
        <taxon>Alphaproteobacteria</taxon>
        <taxon>Rhodobacterales</taxon>
        <taxon>Roseobacteraceae</taxon>
        <taxon>Ruegeria</taxon>
    </lineage>
</organism>
<dbReference type="Gene3D" id="3.90.550.10">
    <property type="entry name" value="Spore Coat Polysaccharide Biosynthesis Protein SpsA, Chain A"/>
    <property type="match status" value="2"/>
</dbReference>
<keyword evidence="2" id="KW-0328">Glycosyltransferase</keyword>
<evidence type="ECO:0000256" key="4">
    <source>
        <dbReference type="SAM" id="Phobius"/>
    </source>
</evidence>
<gene>
    <name evidence="7" type="ORF">HW561_16195</name>
</gene>
<comment type="similarity">
    <text evidence="1">Belongs to the glycosyltransferase 2 family.</text>
</comment>
<feature type="domain" description="Glycosyltransferase 2-like" evidence="5">
    <location>
        <begin position="757"/>
        <end position="899"/>
    </location>
</feature>
<dbReference type="SUPFAM" id="SSF53448">
    <property type="entry name" value="Nucleotide-diphospho-sugar transferases"/>
    <property type="match status" value="2"/>
</dbReference>
<dbReference type="Pfam" id="PF00535">
    <property type="entry name" value="Glycos_transf_2"/>
    <property type="match status" value="2"/>
</dbReference>
<dbReference type="CDD" id="cd02525">
    <property type="entry name" value="Succinoglycan_BP_ExoA"/>
    <property type="match status" value="1"/>
</dbReference>
<keyword evidence="3" id="KW-0808">Transferase</keyword>
<dbReference type="InterPro" id="IPR029044">
    <property type="entry name" value="Nucleotide-diphossugar_trans"/>
</dbReference>
<name>A0ABX2PVF2_9RHOB</name>
<feature type="transmembrane region" description="Helical" evidence="4">
    <location>
        <begin position="1034"/>
        <end position="1054"/>
    </location>
</feature>
<protein>
    <submittedName>
        <fullName evidence="7">Glycosyltransferase</fullName>
    </submittedName>
</protein>
<evidence type="ECO:0000313" key="8">
    <source>
        <dbReference type="Proteomes" id="UP000630805"/>
    </source>
</evidence>
<evidence type="ECO:0000256" key="3">
    <source>
        <dbReference type="ARBA" id="ARBA00022679"/>
    </source>
</evidence>